<name>A0A2H6K9H3_9APIC</name>
<keyword evidence="2 6" id="KW-0812">Transmembrane</keyword>
<proteinExistence type="predicted"/>
<dbReference type="Proteomes" id="UP000236319">
    <property type="component" value="Unassembled WGS sequence"/>
</dbReference>
<gene>
    <name evidence="8" type="ORF">BOVATA_011400</name>
</gene>
<dbReference type="EMBL" id="BDSA01000001">
    <property type="protein sequence ID" value="GBE59647.1"/>
    <property type="molecule type" value="Genomic_DNA"/>
</dbReference>
<comment type="subcellular location">
    <subcellularLocation>
        <location evidence="1">Membrane</location>
        <topology evidence="1">Multi-pass membrane protein</topology>
    </subcellularLocation>
</comment>
<keyword evidence="3 6" id="KW-1133">Transmembrane helix</keyword>
<keyword evidence="4 6" id="KW-0472">Membrane</keyword>
<evidence type="ECO:0000256" key="4">
    <source>
        <dbReference type="ARBA" id="ARBA00023136"/>
    </source>
</evidence>
<organism evidence="8 9">
    <name type="scientific">Babesia ovata</name>
    <dbReference type="NCBI Taxonomy" id="189622"/>
    <lineage>
        <taxon>Eukaryota</taxon>
        <taxon>Sar</taxon>
        <taxon>Alveolata</taxon>
        <taxon>Apicomplexa</taxon>
        <taxon>Aconoidasida</taxon>
        <taxon>Piroplasmida</taxon>
        <taxon>Babesiidae</taxon>
        <taxon>Babesia</taxon>
    </lineage>
</organism>
<dbReference type="GeneID" id="39873417"/>
<dbReference type="VEuPathDB" id="PiroplasmaDB:BOVATA_011400"/>
<feature type="region of interest" description="Disordered" evidence="5">
    <location>
        <begin position="1070"/>
        <end position="1094"/>
    </location>
</feature>
<comment type="caution">
    <text evidence="8">The sequence shown here is derived from an EMBL/GenBank/DDBJ whole genome shotgun (WGS) entry which is preliminary data.</text>
</comment>
<dbReference type="RefSeq" id="XP_028865890.1">
    <property type="nucleotide sequence ID" value="XM_029010057.1"/>
</dbReference>
<keyword evidence="9" id="KW-1185">Reference proteome</keyword>
<dbReference type="Gene3D" id="1.20.1540.10">
    <property type="entry name" value="Rhomboid-like"/>
    <property type="match status" value="1"/>
</dbReference>
<evidence type="ECO:0000256" key="1">
    <source>
        <dbReference type="ARBA" id="ARBA00004141"/>
    </source>
</evidence>
<feature type="domain" description="Peptidase S54 rhomboid" evidence="7">
    <location>
        <begin position="286"/>
        <end position="368"/>
    </location>
</feature>
<dbReference type="GO" id="GO:0016020">
    <property type="term" value="C:membrane"/>
    <property type="evidence" value="ECO:0007669"/>
    <property type="project" value="UniProtKB-SubCell"/>
</dbReference>
<dbReference type="AlphaFoldDB" id="A0A2H6K9H3"/>
<protein>
    <submittedName>
        <fullName evidence="8">Rhomboid-like peptidase</fullName>
    </submittedName>
</protein>
<evidence type="ECO:0000256" key="2">
    <source>
        <dbReference type="ARBA" id="ARBA00022692"/>
    </source>
</evidence>
<dbReference type="OrthoDB" id="365791at2759"/>
<feature type="region of interest" description="Disordered" evidence="5">
    <location>
        <begin position="540"/>
        <end position="566"/>
    </location>
</feature>
<reference evidence="8 9" key="1">
    <citation type="journal article" date="2017" name="BMC Genomics">
        <title>Whole-genome assembly of Babesia ovata and comparative genomics between closely related pathogens.</title>
        <authorList>
            <person name="Yamagishi J."/>
            <person name="Asada M."/>
            <person name="Hakimi H."/>
            <person name="Tanaka T.Q."/>
            <person name="Sugimoto C."/>
            <person name="Kawazu S."/>
        </authorList>
    </citation>
    <scope>NUCLEOTIDE SEQUENCE [LARGE SCALE GENOMIC DNA]</scope>
    <source>
        <strain evidence="8 9">Miyake</strain>
    </source>
</reference>
<evidence type="ECO:0000256" key="3">
    <source>
        <dbReference type="ARBA" id="ARBA00022989"/>
    </source>
</evidence>
<dbReference type="InterPro" id="IPR035952">
    <property type="entry name" value="Rhomboid-like_sf"/>
</dbReference>
<feature type="transmembrane region" description="Helical" evidence="6">
    <location>
        <begin position="235"/>
        <end position="256"/>
    </location>
</feature>
<evidence type="ECO:0000313" key="8">
    <source>
        <dbReference type="EMBL" id="GBE59647.1"/>
    </source>
</evidence>
<evidence type="ECO:0000256" key="6">
    <source>
        <dbReference type="SAM" id="Phobius"/>
    </source>
</evidence>
<feature type="region of interest" description="Disordered" evidence="5">
    <location>
        <begin position="1"/>
        <end position="23"/>
    </location>
</feature>
<dbReference type="SUPFAM" id="SSF144091">
    <property type="entry name" value="Rhomboid-like"/>
    <property type="match status" value="1"/>
</dbReference>
<evidence type="ECO:0000259" key="7">
    <source>
        <dbReference type="Pfam" id="PF01694"/>
    </source>
</evidence>
<dbReference type="Pfam" id="PF01694">
    <property type="entry name" value="Rhomboid"/>
    <property type="match status" value="1"/>
</dbReference>
<feature type="compositionally biased region" description="Polar residues" evidence="5">
    <location>
        <begin position="540"/>
        <end position="560"/>
    </location>
</feature>
<evidence type="ECO:0000256" key="5">
    <source>
        <dbReference type="SAM" id="MobiDB-lite"/>
    </source>
</evidence>
<sequence length="1094" mass="122047">MLVTINVPDRDDPASGRAGGPVDVSRNEKIDYENVVSRHRRYTVEFERTLAICVEQFNNVLNRFNRKNCVMRCANSAYNLSLTVDRLESLRKDYATCSSCNSVLHCRVTRAEAPSDSAENAEAPDDSRDAAEQARRRELRSFLHPDTHPDGSVHDIFVYPTNNIIRRFRERCTLTTLVRSDAQYMEMDTANSFSDYIVYMVKGRVEDKPFFGSLRETVYEVASFLRYNLYPILRIFRISILITFVQWLLFIIRLVYCHRYPEGIDDEGAELFGAFSGSLLKKDLAVHRLLSSTFLHNSGGHLIISTIMHFRFSSVFESIHGATTTLAVYFLASAYGMLSTCWFNLDVLQANGFAGDWGVAGALLSRYCVFPYLLDREHQHIINVFPDTRRDPSFVRISGFLPGDNDKWATSHWPLLRFEQSTGGFFLFVHASAAADRFDVRVVPDPDRLKDSLRTMEGGPVCAVSGASNVGGTPRKDKSIPAIDLINAAVATDWKRLERVAVPSGRSAKKARNVMADMASVFSSNLWAYIQPNNDVPANCVSGSGNRTAGDQGSSPASNTRSRERSCKAARASGCASNLMAVKNASGEPVGMGLERLFGKSNSKSHLFNFDDGCSSPGLKSSLDGSLLSEDRSGVNSQYSTTTLEDFERLSPGYAESVGSDFPSDVEDLKPTVPDAACPASLHSPMNALKEKCEKFFDHHGLVVKVRKLPAEGSVRRRVNGNADCNAKEELCYPAYHVISRQRAHMVEQLMRSRSFLNTRYNSSDEMRNALSPFSLIELRDGTVQHIENLRDDLCDPEFTGIFVSVSTKAFVSESEFGRVRRTKTVAWAMIELLTSNERCLRSLWVHSAISAPATTALLSALLPYSMVASMMVSPGAIDERYPVKTFCAWLSDFDTFPRQAMVLLTSPDRFGLIKHHDALDNARDAAGGSIGHAHHYASNLSHIDAGVSGDECYCYRGANWNDANHVIVSCTEQLMYSALPQWVKLVPERALPDLLDDLERIVLPESVSYNCTKAKESAAAIREAEYAGLSPLQIRDMLMYLYGSRWKSRVKPGALKPIKEQPVLPKPCFQQPIPMLDEREERRKRRAQLVSQA</sequence>
<evidence type="ECO:0000313" key="9">
    <source>
        <dbReference type="Proteomes" id="UP000236319"/>
    </source>
</evidence>
<dbReference type="InterPro" id="IPR022764">
    <property type="entry name" value="Peptidase_S54_rhomboid_dom"/>
</dbReference>
<dbReference type="GO" id="GO:0004252">
    <property type="term" value="F:serine-type endopeptidase activity"/>
    <property type="evidence" value="ECO:0007669"/>
    <property type="project" value="InterPro"/>
</dbReference>
<accession>A0A2H6K9H3</accession>